<protein>
    <recommendedName>
        <fullName evidence="2">histone acetyltransferase</fullName>
        <ecNumber evidence="2">2.3.1.48</ecNumber>
    </recommendedName>
</protein>
<keyword evidence="9" id="KW-0804">Transcription</keyword>
<dbReference type="InterPro" id="IPR000197">
    <property type="entry name" value="Znf_TAZ"/>
</dbReference>
<keyword evidence="4 12" id="KW-0479">Metal-binding</keyword>
<dbReference type="GO" id="GO:0004402">
    <property type="term" value="F:histone acetyltransferase activity"/>
    <property type="evidence" value="ECO:0007669"/>
    <property type="project" value="InterPro"/>
</dbReference>
<dbReference type="STRING" id="8022.A0A060YEV1"/>
<comment type="catalytic activity">
    <reaction evidence="11">
        <text>L-lysyl-[protein] + acetyl-CoA = N(6)-acetyl-L-lysyl-[protein] + CoA + H(+)</text>
        <dbReference type="Rhea" id="RHEA:45948"/>
        <dbReference type="Rhea" id="RHEA-COMP:9752"/>
        <dbReference type="Rhea" id="RHEA-COMP:10731"/>
        <dbReference type="ChEBI" id="CHEBI:15378"/>
        <dbReference type="ChEBI" id="CHEBI:29969"/>
        <dbReference type="ChEBI" id="CHEBI:57287"/>
        <dbReference type="ChEBI" id="CHEBI:57288"/>
        <dbReference type="ChEBI" id="CHEBI:61930"/>
        <dbReference type="EC" id="2.3.1.48"/>
    </reaction>
</comment>
<keyword evidence="10" id="KW-0539">Nucleus</keyword>
<comment type="subcellular location">
    <subcellularLocation>
        <location evidence="1">Nucleus</location>
    </subcellularLocation>
</comment>
<name>A0A060YEV1_ONCMY</name>
<keyword evidence="3" id="KW-0808">Transferase</keyword>
<evidence type="ECO:0000256" key="9">
    <source>
        <dbReference type="ARBA" id="ARBA00023163"/>
    </source>
</evidence>
<dbReference type="EMBL" id="FR908251">
    <property type="protein sequence ID" value="CDQ87939.1"/>
    <property type="molecule type" value="Genomic_DNA"/>
</dbReference>
<keyword evidence="5 12" id="KW-0863">Zinc-finger</keyword>
<accession>A0A060YEV1</accession>
<dbReference type="InterPro" id="IPR013178">
    <property type="entry name" value="Histone_AcTrfase_Rtt109/CBP"/>
</dbReference>
<evidence type="ECO:0000256" key="8">
    <source>
        <dbReference type="ARBA" id="ARBA00023015"/>
    </source>
</evidence>
<dbReference type="GO" id="GO:0000123">
    <property type="term" value="C:histone acetyltransferase complex"/>
    <property type="evidence" value="ECO:0007669"/>
    <property type="project" value="TreeGrafter"/>
</dbReference>
<evidence type="ECO:0000256" key="4">
    <source>
        <dbReference type="ARBA" id="ARBA00022723"/>
    </source>
</evidence>
<reference evidence="14" key="1">
    <citation type="journal article" date="2014" name="Nat. Commun.">
        <title>The rainbow trout genome provides novel insights into evolution after whole-genome duplication in vertebrates.</title>
        <authorList>
            <person name="Berthelot C."/>
            <person name="Brunet F."/>
            <person name="Chalopin D."/>
            <person name="Juanchich A."/>
            <person name="Bernard M."/>
            <person name="Noel B."/>
            <person name="Bento P."/>
            <person name="Da Silva C."/>
            <person name="Labadie K."/>
            <person name="Alberti A."/>
            <person name="Aury J.M."/>
            <person name="Louis A."/>
            <person name="Dehais P."/>
            <person name="Bardou P."/>
            <person name="Montfort J."/>
            <person name="Klopp C."/>
            <person name="Cabau C."/>
            <person name="Gaspin C."/>
            <person name="Thorgaard G.H."/>
            <person name="Boussaha M."/>
            <person name="Quillet E."/>
            <person name="Guyomard R."/>
            <person name="Galiana D."/>
            <person name="Bobe J."/>
            <person name="Volff J.N."/>
            <person name="Genet C."/>
            <person name="Wincker P."/>
            <person name="Jaillon O."/>
            <person name="Roest Crollius H."/>
            <person name="Guiguen Y."/>
        </authorList>
    </citation>
    <scope>NUCLEOTIDE SEQUENCE [LARGE SCALE GENOMIC DNA]</scope>
</reference>
<keyword evidence="8" id="KW-0805">Transcription regulation</keyword>
<evidence type="ECO:0000259" key="13">
    <source>
        <dbReference type="PROSITE" id="PS50134"/>
    </source>
</evidence>
<evidence type="ECO:0000313" key="14">
    <source>
        <dbReference type="EMBL" id="CDQ87939.1"/>
    </source>
</evidence>
<proteinExistence type="predicted"/>
<organism evidence="14 15">
    <name type="scientific">Oncorhynchus mykiss</name>
    <name type="common">Rainbow trout</name>
    <name type="synonym">Salmo gairdneri</name>
    <dbReference type="NCBI Taxonomy" id="8022"/>
    <lineage>
        <taxon>Eukaryota</taxon>
        <taxon>Metazoa</taxon>
        <taxon>Chordata</taxon>
        <taxon>Craniata</taxon>
        <taxon>Vertebrata</taxon>
        <taxon>Euteleostomi</taxon>
        <taxon>Actinopterygii</taxon>
        <taxon>Neopterygii</taxon>
        <taxon>Teleostei</taxon>
        <taxon>Protacanthopterygii</taxon>
        <taxon>Salmoniformes</taxon>
        <taxon>Salmonidae</taxon>
        <taxon>Salmoninae</taxon>
        <taxon>Oncorhynchus</taxon>
    </lineage>
</organism>
<dbReference type="PaxDb" id="8022-A0A060YEV1"/>
<evidence type="ECO:0000256" key="12">
    <source>
        <dbReference type="PROSITE-ProRule" id="PRU00203"/>
    </source>
</evidence>
<evidence type="ECO:0000313" key="15">
    <source>
        <dbReference type="Proteomes" id="UP000193380"/>
    </source>
</evidence>
<dbReference type="AlphaFoldDB" id="A0A060YEV1"/>
<dbReference type="PROSITE" id="PS50134">
    <property type="entry name" value="ZF_TAZ"/>
    <property type="match status" value="1"/>
</dbReference>
<dbReference type="PANTHER" id="PTHR13808:SF1">
    <property type="entry name" value="HISTONE ACETYLTRANSFERASE"/>
    <property type="match status" value="1"/>
</dbReference>
<dbReference type="EC" id="2.3.1.48" evidence="2"/>
<reference evidence="14" key="2">
    <citation type="submission" date="2014-03" db="EMBL/GenBank/DDBJ databases">
        <authorList>
            <person name="Genoscope - CEA"/>
        </authorList>
    </citation>
    <scope>NUCLEOTIDE SEQUENCE</scope>
</reference>
<dbReference type="Pfam" id="PF02135">
    <property type="entry name" value="zf-TAZ"/>
    <property type="match status" value="1"/>
</dbReference>
<dbReference type="GO" id="GO:0005667">
    <property type="term" value="C:transcription regulator complex"/>
    <property type="evidence" value="ECO:0007669"/>
    <property type="project" value="TreeGrafter"/>
</dbReference>
<evidence type="ECO:0000256" key="7">
    <source>
        <dbReference type="ARBA" id="ARBA00022853"/>
    </source>
</evidence>
<dbReference type="GO" id="GO:0045944">
    <property type="term" value="P:positive regulation of transcription by RNA polymerase II"/>
    <property type="evidence" value="ECO:0007669"/>
    <property type="project" value="TreeGrafter"/>
</dbReference>
<keyword evidence="7" id="KW-0156">Chromatin regulator</keyword>
<dbReference type="InterPro" id="IPR035898">
    <property type="entry name" value="TAZ_dom_sf"/>
</dbReference>
<evidence type="ECO:0000256" key="6">
    <source>
        <dbReference type="ARBA" id="ARBA00022833"/>
    </source>
</evidence>
<evidence type="ECO:0000256" key="2">
    <source>
        <dbReference type="ARBA" id="ARBA00013184"/>
    </source>
</evidence>
<feature type="zinc finger region" description="TAZ-type" evidence="12">
    <location>
        <begin position="96"/>
        <end position="185"/>
    </location>
</feature>
<dbReference type="GO" id="GO:0005634">
    <property type="term" value="C:nucleus"/>
    <property type="evidence" value="ECO:0007669"/>
    <property type="project" value="UniProtKB-SubCell"/>
</dbReference>
<dbReference type="GO" id="GO:0003713">
    <property type="term" value="F:transcription coactivator activity"/>
    <property type="evidence" value="ECO:0007669"/>
    <property type="project" value="TreeGrafter"/>
</dbReference>
<dbReference type="GO" id="GO:0008270">
    <property type="term" value="F:zinc ion binding"/>
    <property type="evidence" value="ECO:0007669"/>
    <property type="project" value="UniProtKB-KW"/>
</dbReference>
<gene>
    <name evidence="14" type="ORF">GSONMT00032603001</name>
</gene>
<evidence type="ECO:0000256" key="1">
    <source>
        <dbReference type="ARBA" id="ARBA00004123"/>
    </source>
</evidence>
<dbReference type="Proteomes" id="UP000193380">
    <property type="component" value="Unassembled WGS sequence"/>
</dbReference>
<evidence type="ECO:0000256" key="10">
    <source>
        <dbReference type="ARBA" id="ARBA00023242"/>
    </source>
</evidence>
<dbReference type="Gene3D" id="1.20.1020.10">
    <property type="entry name" value="TAZ domain"/>
    <property type="match status" value="1"/>
</dbReference>
<feature type="domain" description="TAZ-type" evidence="13">
    <location>
        <begin position="96"/>
        <end position="185"/>
    </location>
</feature>
<dbReference type="GO" id="GO:0031490">
    <property type="term" value="F:chromatin DNA binding"/>
    <property type="evidence" value="ECO:0007669"/>
    <property type="project" value="TreeGrafter"/>
</dbReference>
<evidence type="ECO:0000256" key="11">
    <source>
        <dbReference type="ARBA" id="ARBA00048017"/>
    </source>
</evidence>
<dbReference type="PANTHER" id="PTHR13808">
    <property type="entry name" value="CBP/P300-RELATED"/>
    <property type="match status" value="1"/>
</dbReference>
<sequence length="185" mass="19398">MLPDIFSPLPFSPSPLSFLFFQLGLGSNGGSPFGGQYGQGGPGQGVNPQQLQNKAAPLTAVTSVPNLLQQQPGQQVPSVGMVPVPSSVSISGPTSDPEKRKLIQQQLVLLLHAHKCQRREQANGEVRACALPHCRTMKNVLNHMTHCQAGKSCQGQYWGGARSGTVANGGVIYASLLAQASSGKS</sequence>
<dbReference type="SUPFAM" id="SSF57933">
    <property type="entry name" value="TAZ domain"/>
    <property type="match status" value="1"/>
</dbReference>
<keyword evidence="6 12" id="KW-0862">Zinc</keyword>
<dbReference type="SMART" id="SM00551">
    <property type="entry name" value="ZnF_TAZ"/>
    <property type="match status" value="1"/>
</dbReference>
<evidence type="ECO:0000256" key="3">
    <source>
        <dbReference type="ARBA" id="ARBA00022679"/>
    </source>
</evidence>
<evidence type="ECO:0000256" key="5">
    <source>
        <dbReference type="ARBA" id="ARBA00022771"/>
    </source>
</evidence>